<dbReference type="InterPro" id="IPR003779">
    <property type="entry name" value="CMD-like"/>
</dbReference>
<dbReference type="EMBL" id="RSCK01000001">
    <property type="protein sequence ID" value="RUT14480.1"/>
    <property type="molecule type" value="Genomic_DNA"/>
</dbReference>
<evidence type="ECO:0000313" key="6">
    <source>
        <dbReference type="Proteomes" id="UP000282574"/>
    </source>
</evidence>
<gene>
    <name evidence="5" type="ORF">DSM107010_00260</name>
</gene>
<evidence type="ECO:0000256" key="1">
    <source>
        <dbReference type="SAM" id="MobiDB-lite"/>
    </source>
</evidence>
<proteinExistence type="predicted"/>
<dbReference type="InterPro" id="IPR014710">
    <property type="entry name" value="RmlC-like_jellyroll"/>
</dbReference>
<dbReference type="CDD" id="cd02233">
    <property type="entry name" value="cupin_HNL-like"/>
    <property type="match status" value="1"/>
</dbReference>
<protein>
    <recommendedName>
        <fullName evidence="7">Carboxymuconolactone decarboxylase</fullName>
    </recommendedName>
</protein>
<keyword evidence="2" id="KW-0732">Signal</keyword>
<keyword evidence="6" id="KW-1185">Reference proteome</keyword>
<feature type="compositionally biased region" description="Low complexity" evidence="1">
    <location>
        <begin position="174"/>
        <end position="185"/>
    </location>
</feature>
<feature type="domain" description="Carboxymuconolactone decarboxylase-like" evidence="3">
    <location>
        <begin position="200"/>
        <end position="284"/>
    </location>
</feature>
<dbReference type="SUPFAM" id="SSF69118">
    <property type="entry name" value="AhpD-like"/>
    <property type="match status" value="1"/>
</dbReference>
<accession>A0AB37USM4</accession>
<feature type="signal peptide" evidence="2">
    <location>
        <begin position="1"/>
        <end position="23"/>
    </location>
</feature>
<dbReference type="InterPro" id="IPR013096">
    <property type="entry name" value="Cupin_2"/>
</dbReference>
<evidence type="ECO:0000259" key="3">
    <source>
        <dbReference type="Pfam" id="PF02627"/>
    </source>
</evidence>
<comment type="caution">
    <text evidence="5">The sequence shown here is derived from an EMBL/GenBank/DDBJ whole genome shotgun (WGS) entry which is preliminary data.</text>
</comment>
<dbReference type="Gene3D" id="2.60.120.10">
    <property type="entry name" value="Jelly Rolls"/>
    <property type="match status" value="1"/>
</dbReference>
<feature type="chain" id="PRO_5044233565" description="Carboxymuconolactone decarboxylase" evidence="2">
    <location>
        <begin position="24"/>
        <end position="289"/>
    </location>
</feature>
<sequence length="289" mass="31294">MQMKRLAMTLMLVSLLVLGFAHAGQTQVSSGDGAPTVQIRRSGSQPSTKGQAEYFTGSVRVTPLFQAQNPARGSGSSVTFEPGARAAWHTHPLGQTLIVTAGSGLVQQWGGPIQEIRPRDVVWIPPGVKHWHGATPTTAMTHIAIQENLDGRVVNWMEQVSDEQYNAPVRPPESSDASARSTTSSVQPTPAQRAIGNIAPKLVELTDNVLFGDVWERPELSKRDRSLATVSALIALNRPDQLRSHLALARQNGVTQDESIETITHLAFYAGWPNAVTAISVAKEVFEKK</sequence>
<dbReference type="AlphaFoldDB" id="A0AB37USM4"/>
<dbReference type="GO" id="GO:0051920">
    <property type="term" value="F:peroxiredoxin activity"/>
    <property type="evidence" value="ECO:0007669"/>
    <property type="project" value="InterPro"/>
</dbReference>
<organism evidence="5 6">
    <name type="scientific">Chroococcidiopsis cubana SAG 39.79</name>
    <dbReference type="NCBI Taxonomy" id="388085"/>
    <lineage>
        <taxon>Bacteria</taxon>
        <taxon>Bacillati</taxon>
        <taxon>Cyanobacteriota</taxon>
        <taxon>Cyanophyceae</taxon>
        <taxon>Chroococcidiopsidales</taxon>
        <taxon>Chroococcidiopsidaceae</taxon>
        <taxon>Chroococcidiopsis</taxon>
    </lineage>
</organism>
<feature type="region of interest" description="Disordered" evidence="1">
    <location>
        <begin position="27"/>
        <end position="52"/>
    </location>
</feature>
<evidence type="ECO:0000313" key="5">
    <source>
        <dbReference type="EMBL" id="RUT14480.1"/>
    </source>
</evidence>
<feature type="region of interest" description="Disordered" evidence="1">
    <location>
        <begin position="164"/>
        <end position="190"/>
    </location>
</feature>
<evidence type="ECO:0008006" key="7">
    <source>
        <dbReference type="Google" id="ProtNLM"/>
    </source>
</evidence>
<dbReference type="PANTHER" id="PTHR43698">
    <property type="entry name" value="RIBD C-TERMINAL DOMAIN CONTAINING PROTEIN"/>
    <property type="match status" value="1"/>
</dbReference>
<dbReference type="Proteomes" id="UP000282574">
    <property type="component" value="Unassembled WGS sequence"/>
</dbReference>
<feature type="domain" description="Cupin type-2" evidence="4">
    <location>
        <begin position="78"/>
        <end position="140"/>
    </location>
</feature>
<dbReference type="SUPFAM" id="SSF51182">
    <property type="entry name" value="RmlC-like cupins"/>
    <property type="match status" value="1"/>
</dbReference>
<dbReference type="InterPro" id="IPR029032">
    <property type="entry name" value="AhpD-like"/>
</dbReference>
<dbReference type="Pfam" id="PF07883">
    <property type="entry name" value="Cupin_2"/>
    <property type="match status" value="1"/>
</dbReference>
<dbReference type="InterPro" id="IPR047263">
    <property type="entry name" value="HNL-like_cupin"/>
</dbReference>
<reference evidence="5 6" key="1">
    <citation type="journal article" date="2019" name="Genome Biol. Evol.">
        <title>Day and night: Metabolic profiles and evolutionary relationships of six axenic non-marine cyanobacteria.</title>
        <authorList>
            <person name="Will S.E."/>
            <person name="Henke P."/>
            <person name="Boedeker C."/>
            <person name="Huang S."/>
            <person name="Brinkmann H."/>
            <person name="Rohde M."/>
            <person name="Jarek M."/>
            <person name="Friedl T."/>
            <person name="Seufert S."/>
            <person name="Schumacher M."/>
            <person name="Overmann J."/>
            <person name="Neumann-Schaal M."/>
            <person name="Petersen J."/>
        </authorList>
    </citation>
    <scope>NUCLEOTIDE SEQUENCE [LARGE SCALE GENOMIC DNA]</scope>
    <source>
        <strain evidence="5 6">SAG 39.79</strain>
    </source>
</reference>
<evidence type="ECO:0000259" key="4">
    <source>
        <dbReference type="Pfam" id="PF07883"/>
    </source>
</evidence>
<dbReference type="InterPro" id="IPR011051">
    <property type="entry name" value="RmlC_Cupin_sf"/>
</dbReference>
<name>A0AB37USM4_9CYAN</name>
<feature type="compositionally biased region" description="Polar residues" evidence="1">
    <location>
        <begin position="39"/>
        <end position="50"/>
    </location>
</feature>
<dbReference type="PANTHER" id="PTHR43698:SF1">
    <property type="entry name" value="BLL4564 PROTEIN"/>
    <property type="match status" value="1"/>
</dbReference>
<evidence type="ECO:0000256" key="2">
    <source>
        <dbReference type="SAM" id="SignalP"/>
    </source>
</evidence>
<dbReference type="Gene3D" id="1.20.1290.10">
    <property type="entry name" value="AhpD-like"/>
    <property type="match status" value="1"/>
</dbReference>
<dbReference type="Pfam" id="PF02627">
    <property type="entry name" value="CMD"/>
    <property type="match status" value="1"/>
</dbReference>